<dbReference type="RefSeq" id="WP_172175964.1">
    <property type="nucleotide sequence ID" value="NZ_CASGIA010000054.1"/>
</dbReference>
<keyword evidence="3" id="KW-0378">Hydrolase</keyword>
<keyword evidence="3" id="KW-0347">Helicase</keyword>
<dbReference type="InterPro" id="IPR027417">
    <property type="entry name" value="P-loop_NTPase"/>
</dbReference>
<dbReference type="SMART" id="SM00487">
    <property type="entry name" value="DEXDc"/>
    <property type="match status" value="1"/>
</dbReference>
<feature type="domain" description="Helicase ATP-binding" evidence="1">
    <location>
        <begin position="16"/>
        <end position="156"/>
    </location>
</feature>
<dbReference type="InterPro" id="IPR050742">
    <property type="entry name" value="Helicase_Restrict-Modif_Enz"/>
</dbReference>
<dbReference type="PROSITE" id="PS51194">
    <property type="entry name" value="HELICASE_CTER"/>
    <property type="match status" value="1"/>
</dbReference>
<dbReference type="Pfam" id="PF00271">
    <property type="entry name" value="Helicase_C"/>
    <property type="match status" value="1"/>
</dbReference>
<reference evidence="3 4" key="1">
    <citation type="submission" date="2020-05" db="EMBL/GenBank/DDBJ databases">
        <title>Distinct polysaccharide utilization as determinants for interspecies competition between intestinal Prevotella spp.</title>
        <authorList>
            <person name="Galvez E.J.C."/>
            <person name="Iljazovic A."/>
            <person name="Strowig T."/>
        </authorList>
    </citation>
    <scope>NUCLEOTIDE SEQUENCE [LARGE SCALE GENOMIC DNA]</scope>
    <source>
        <strain evidence="3 4">PROD</strain>
    </source>
</reference>
<evidence type="ECO:0000313" key="4">
    <source>
        <dbReference type="Proteomes" id="UP001193734"/>
    </source>
</evidence>
<dbReference type="PANTHER" id="PTHR47396">
    <property type="entry name" value="TYPE I RESTRICTION ENZYME ECOKI R PROTEIN"/>
    <property type="match status" value="1"/>
</dbReference>
<dbReference type="SUPFAM" id="SSF52540">
    <property type="entry name" value="P-loop containing nucleoside triphosphate hydrolases"/>
    <property type="match status" value="1"/>
</dbReference>
<sequence length="774" mass="88409">MVCLYDYQTDIISRLFESWRTQRSVMMQMPTGTGKTHVLASVVKSLTYNEDRGDVSLCHETGSDRSECDGGQIWIVAHRRELVAQIEETMERYGIDGNAGKVRAMSIQWLVRHWDDVGGKPSFVIIDEAHHSIAVSYKELWSKYPEAKFLGLTATPCRMNHIGFTGLFDTLICSWSIAEFIRKGRLSAFDYVSIRPDSRAQRLIDSLEKRGADGDYQTKEMNATLNRQQSIGLLYESVMKYAGGMKGIVYAISIDHARSIAVFYNNKGISSVAIDSKTPAAVRKRMVDDFKEGKVKVLVNVDVFSEGFDCPDVEFVQMARPTLSLSKYLQQVGRGLRKSEGKVSCVLIDNVGLYRVFGLPTVEWNWEDMFRGVIAGKSCRMRNSLTALGLAGLQTQKQAVLDEMEQIVSHDMLLEALCRRQDEFSRKPEVRVSELKAWQDVGTGLWGLKRGRKNLTEARYVTVFDIRYDMAAVRFCDKSCGLVNDSGEILWQERHCRTMKFLKNRFLLVATSDNKEYYIDLFSMQTYDRMPKIKRYGNIELLRTGNIYYSRTRTVYVNNQNVDEYFIVWHRFYLSIFDYQVTIPVFGNNDNPSGNRWRYACLIEGDNDSFYWLYQCLADGSIIVEDTKGKFYHVEEGRGKTYIGDRESGRDDDLCRKEIKRLAESANSGKPIIEADKEKNRRVVLNDTDNAIPFKSGLKWGLKVGERITVPPIYRSVKPPVGRYCAVEKNYSQWGVITIDGTVIVEPRYSDVSIENNGKALLTSVTGKTFHVEL</sequence>
<dbReference type="PROSITE" id="PS51192">
    <property type="entry name" value="HELICASE_ATP_BIND_1"/>
    <property type="match status" value="1"/>
</dbReference>
<dbReference type="Proteomes" id="UP001193734">
    <property type="component" value="Unassembled WGS sequence"/>
</dbReference>
<protein>
    <submittedName>
        <fullName evidence="3">DEAD/DEAH box helicase</fullName>
    </submittedName>
</protein>
<accession>A0ABX2AT94</accession>
<keyword evidence="4" id="KW-1185">Reference proteome</keyword>
<evidence type="ECO:0000259" key="2">
    <source>
        <dbReference type="PROSITE" id="PS51194"/>
    </source>
</evidence>
<proteinExistence type="predicted"/>
<dbReference type="InterPro" id="IPR014001">
    <property type="entry name" value="Helicase_ATP-bd"/>
</dbReference>
<evidence type="ECO:0000313" key="3">
    <source>
        <dbReference type="EMBL" id="NPE13356.1"/>
    </source>
</evidence>
<evidence type="ECO:0000259" key="1">
    <source>
        <dbReference type="PROSITE" id="PS51192"/>
    </source>
</evidence>
<keyword evidence="3" id="KW-0547">Nucleotide-binding</keyword>
<dbReference type="GeneID" id="82156783"/>
<keyword evidence="3" id="KW-0067">ATP-binding</keyword>
<dbReference type="InterPro" id="IPR001650">
    <property type="entry name" value="Helicase_C-like"/>
</dbReference>
<feature type="domain" description="Helicase C-terminal" evidence="2">
    <location>
        <begin position="233"/>
        <end position="408"/>
    </location>
</feature>
<dbReference type="Gene3D" id="3.40.50.300">
    <property type="entry name" value="P-loop containing nucleotide triphosphate hydrolases"/>
    <property type="match status" value="2"/>
</dbReference>
<dbReference type="EMBL" id="JABKKE010000003">
    <property type="protein sequence ID" value="NPE13356.1"/>
    <property type="molecule type" value="Genomic_DNA"/>
</dbReference>
<comment type="caution">
    <text evidence="3">The sequence shown here is derived from an EMBL/GenBank/DDBJ whole genome shotgun (WGS) entry which is preliminary data.</text>
</comment>
<dbReference type="InterPro" id="IPR006935">
    <property type="entry name" value="Helicase/UvrB_N"/>
</dbReference>
<dbReference type="Pfam" id="PF04851">
    <property type="entry name" value="ResIII"/>
    <property type="match status" value="1"/>
</dbReference>
<organism evidence="3 4">
    <name type="scientific">Xylanibacter rodentium</name>
    <dbReference type="NCBI Taxonomy" id="2736289"/>
    <lineage>
        <taxon>Bacteria</taxon>
        <taxon>Pseudomonadati</taxon>
        <taxon>Bacteroidota</taxon>
        <taxon>Bacteroidia</taxon>
        <taxon>Bacteroidales</taxon>
        <taxon>Prevotellaceae</taxon>
        <taxon>Xylanibacter</taxon>
    </lineage>
</organism>
<dbReference type="PANTHER" id="PTHR47396:SF1">
    <property type="entry name" value="ATP-DEPENDENT HELICASE IRC3-RELATED"/>
    <property type="match status" value="1"/>
</dbReference>
<dbReference type="SMART" id="SM00490">
    <property type="entry name" value="HELICc"/>
    <property type="match status" value="1"/>
</dbReference>
<dbReference type="GO" id="GO:0004386">
    <property type="term" value="F:helicase activity"/>
    <property type="evidence" value="ECO:0007669"/>
    <property type="project" value="UniProtKB-KW"/>
</dbReference>
<gene>
    <name evidence="3" type="ORF">HPS55_03290</name>
</gene>
<name>A0ABX2AT94_9BACT</name>